<name>A0A4P6YX14_9LACO</name>
<dbReference type="SUPFAM" id="SSF47413">
    <property type="entry name" value="lambda repressor-like DNA-binding domains"/>
    <property type="match status" value="1"/>
</dbReference>
<dbReference type="PROSITE" id="PS50943">
    <property type="entry name" value="HTH_CROC1"/>
    <property type="match status" value="1"/>
</dbReference>
<protein>
    <submittedName>
        <fullName evidence="3">Helix-turn-helix domain-containing protein</fullName>
    </submittedName>
</protein>
<sequence>MNKNLDLGKNIKYLREKRELTQEQLGDELGYSGQTISNWENVVKVPRRKTLKKLAQFFQIEVIQLTSKQMFESELLMPLTESQLEIARMIIPNNTQTEMRLDIARMIDPNASPEELERLKAAIVTFHAKYG</sequence>
<dbReference type="Pfam" id="PF01381">
    <property type="entry name" value="HTH_3"/>
    <property type="match status" value="1"/>
</dbReference>
<evidence type="ECO:0000313" key="3">
    <source>
        <dbReference type="EMBL" id="QBO37398.1"/>
    </source>
</evidence>
<dbReference type="AlphaFoldDB" id="A0A4P6YX14"/>
<dbReference type="GO" id="GO:0003677">
    <property type="term" value="F:DNA binding"/>
    <property type="evidence" value="ECO:0007669"/>
    <property type="project" value="UniProtKB-KW"/>
</dbReference>
<dbReference type="EMBL" id="CP037940">
    <property type="protein sequence ID" value="QBO37398.1"/>
    <property type="molecule type" value="Genomic_DNA"/>
</dbReference>
<feature type="domain" description="HTH cro/C1-type" evidence="2">
    <location>
        <begin position="11"/>
        <end position="65"/>
    </location>
</feature>
<dbReference type="InterPro" id="IPR001387">
    <property type="entry name" value="Cro/C1-type_HTH"/>
</dbReference>
<reference evidence="4" key="1">
    <citation type="submission" date="2019-03" db="EMBL/GenBank/DDBJ databases">
        <title>Weissella sp. 26KH-42 Genome sequencing.</title>
        <authorList>
            <person name="Heo J."/>
            <person name="Kim S.-J."/>
            <person name="Kim J.-S."/>
            <person name="Hong S.-B."/>
            <person name="Kwon S.-W."/>
        </authorList>
    </citation>
    <scope>NUCLEOTIDE SEQUENCE [LARGE SCALE GENOMIC DNA]</scope>
    <source>
        <strain evidence="4">26KH-42</strain>
    </source>
</reference>
<gene>
    <name evidence="3" type="ORF">EQG49_13425</name>
</gene>
<accession>A0A4P6YX14</accession>
<dbReference type="Proteomes" id="UP000292886">
    <property type="component" value="Chromosome"/>
</dbReference>
<dbReference type="PANTHER" id="PTHR46558:SF11">
    <property type="entry name" value="HTH-TYPE TRANSCRIPTIONAL REGULATOR XRE"/>
    <property type="match status" value="1"/>
</dbReference>
<dbReference type="CDD" id="cd00093">
    <property type="entry name" value="HTH_XRE"/>
    <property type="match status" value="1"/>
</dbReference>
<dbReference type="RefSeq" id="WP_133364475.1">
    <property type="nucleotide sequence ID" value="NZ_CP037940.1"/>
</dbReference>
<dbReference type="Gene3D" id="1.10.260.40">
    <property type="entry name" value="lambda repressor-like DNA-binding domains"/>
    <property type="match status" value="1"/>
</dbReference>
<evidence type="ECO:0000259" key="2">
    <source>
        <dbReference type="PROSITE" id="PS50943"/>
    </source>
</evidence>
<dbReference type="InterPro" id="IPR010982">
    <property type="entry name" value="Lambda_DNA-bd_dom_sf"/>
</dbReference>
<keyword evidence="4" id="KW-1185">Reference proteome</keyword>
<keyword evidence="1" id="KW-0238">DNA-binding</keyword>
<dbReference type="SMART" id="SM00530">
    <property type="entry name" value="HTH_XRE"/>
    <property type="match status" value="1"/>
</dbReference>
<proteinExistence type="predicted"/>
<organism evidence="3 4">
    <name type="scientific">Periweissella cryptocerci</name>
    <dbReference type="NCBI Taxonomy" id="2506420"/>
    <lineage>
        <taxon>Bacteria</taxon>
        <taxon>Bacillati</taxon>
        <taxon>Bacillota</taxon>
        <taxon>Bacilli</taxon>
        <taxon>Lactobacillales</taxon>
        <taxon>Lactobacillaceae</taxon>
        <taxon>Periweissella</taxon>
    </lineage>
</organism>
<evidence type="ECO:0000313" key="4">
    <source>
        <dbReference type="Proteomes" id="UP000292886"/>
    </source>
</evidence>
<dbReference type="OrthoDB" id="2475196at2"/>
<evidence type="ECO:0000256" key="1">
    <source>
        <dbReference type="ARBA" id="ARBA00023125"/>
    </source>
</evidence>
<dbReference type="PANTHER" id="PTHR46558">
    <property type="entry name" value="TRACRIPTIONAL REGULATORY PROTEIN-RELATED-RELATED"/>
    <property type="match status" value="1"/>
</dbReference>
<dbReference type="KEGG" id="wei:EQG49_13425"/>